<evidence type="ECO:0000256" key="2">
    <source>
        <dbReference type="ARBA" id="ARBA00022692"/>
    </source>
</evidence>
<dbReference type="GO" id="GO:0050863">
    <property type="term" value="P:regulation of T cell activation"/>
    <property type="evidence" value="ECO:0007669"/>
    <property type="project" value="UniProtKB-ARBA"/>
</dbReference>
<dbReference type="InterPro" id="IPR007110">
    <property type="entry name" value="Ig-like_dom"/>
</dbReference>
<dbReference type="PANTHER" id="PTHR24100:SF151">
    <property type="entry name" value="ICOS LIGAND"/>
    <property type="match status" value="1"/>
</dbReference>
<reference evidence="11 12" key="1">
    <citation type="journal article" date="2021" name="G3 (Bethesda)">
        <title>Improved contiguity of the threespine stickleback genome using long-read sequencing.</title>
        <authorList>
            <person name="Nath S."/>
            <person name="Shaw D.E."/>
            <person name="White M.A."/>
        </authorList>
    </citation>
    <scope>NUCLEOTIDE SEQUENCE [LARGE SCALE GENOMIC DNA]</scope>
    <source>
        <strain evidence="11 12">Lake Benthic</strain>
    </source>
</reference>
<keyword evidence="3" id="KW-0732">Signal</keyword>
<evidence type="ECO:0000256" key="9">
    <source>
        <dbReference type="ARBA" id="ARBA00038221"/>
    </source>
</evidence>
<evidence type="ECO:0000256" key="7">
    <source>
        <dbReference type="ARBA" id="ARBA00023180"/>
    </source>
</evidence>
<feature type="domain" description="Ig-like" evidence="10">
    <location>
        <begin position="26"/>
        <end position="124"/>
    </location>
</feature>
<dbReference type="SUPFAM" id="SSF48726">
    <property type="entry name" value="Immunoglobulin"/>
    <property type="match status" value="2"/>
</dbReference>
<keyword evidence="7" id="KW-0325">Glycoprotein</keyword>
<evidence type="ECO:0000256" key="8">
    <source>
        <dbReference type="ARBA" id="ARBA00023319"/>
    </source>
</evidence>
<sequence length="255" mass="28170">LNTISTASCFTRWCCSDPSVGSSGQPQESATSLSVVATVGEDTVLPCHLEPAVDASGLTVEWARPDLQPRYVLLRRDRVRLRHEENPSYVGRTSLATNNLRCGDVSMKLSRVKLTDARTYKCFVPDSGPESVVRLTAGSVSSPNVVISKVGSAVLLHCESRGWYPEPELLWLDAEGKLLSAGPPETLRGPDDLYSVSRSVTVEKRHRNSFTCRVQQRNINQTRETLITVPGRRLFTSSQRFFSLLITLHVILISS</sequence>
<dbReference type="InterPro" id="IPR013106">
    <property type="entry name" value="Ig_V-set"/>
</dbReference>
<evidence type="ECO:0000256" key="1">
    <source>
        <dbReference type="ARBA" id="ARBA00004370"/>
    </source>
</evidence>
<dbReference type="Pfam" id="PF22705">
    <property type="entry name" value="C2-set_3"/>
    <property type="match status" value="1"/>
</dbReference>
<keyword evidence="12" id="KW-1185">Reference proteome</keyword>
<evidence type="ECO:0000256" key="5">
    <source>
        <dbReference type="ARBA" id="ARBA00023136"/>
    </source>
</evidence>
<evidence type="ECO:0000259" key="10">
    <source>
        <dbReference type="PROSITE" id="PS50835"/>
    </source>
</evidence>
<dbReference type="Gene3D" id="2.60.40.10">
    <property type="entry name" value="Immunoglobulins"/>
    <property type="match status" value="2"/>
</dbReference>
<feature type="domain" description="Ig-like" evidence="10">
    <location>
        <begin position="129"/>
        <end position="228"/>
    </location>
</feature>
<organism evidence="11 12">
    <name type="scientific">Gasterosteus aculeatus aculeatus</name>
    <name type="common">three-spined stickleback</name>
    <dbReference type="NCBI Taxonomy" id="481459"/>
    <lineage>
        <taxon>Eukaryota</taxon>
        <taxon>Metazoa</taxon>
        <taxon>Chordata</taxon>
        <taxon>Craniata</taxon>
        <taxon>Vertebrata</taxon>
        <taxon>Euteleostomi</taxon>
        <taxon>Actinopterygii</taxon>
        <taxon>Neopterygii</taxon>
        <taxon>Teleostei</taxon>
        <taxon>Neoteleostei</taxon>
        <taxon>Acanthomorphata</taxon>
        <taxon>Eupercaria</taxon>
        <taxon>Perciformes</taxon>
        <taxon>Cottioidei</taxon>
        <taxon>Gasterosteales</taxon>
        <taxon>Gasterosteidae</taxon>
        <taxon>Gasterosteus</taxon>
    </lineage>
</organism>
<dbReference type="Proteomes" id="UP000007635">
    <property type="component" value="Chromosome VII"/>
</dbReference>
<dbReference type="InterPro" id="IPR053896">
    <property type="entry name" value="BTN3A2-like_Ig-C"/>
</dbReference>
<dbReference type="GO" id="GO:1903037">
    <property type="term" value="P:regulation of leukocyte cell-cell adhesion"/>
    <property type="evidence" value="ECO:0007669"/>
    <property type="project" value="UniProtKB-ARBA"/>
</dbReference>
<dbReference type="PROSITE" id="PS50835">
    <property type="entry name" value="IG_LIKE"/>
    <property type="match status" value="2"/>
</dbReference>
<keyword evidence="2" id="KW-0812">Transmembrane</keyword>
<dbReference type="Ensembl" id="ENSGACT00000072575.1">
    <property type="protein sequence ID" value="ENSGACP00000027870.1"/>
    <property type="gene ID" value="ENSGACG00000030802.1"/>
</dbReference>
<dbReference type="InterPro" id="IPR036179">
    <property type="entry name" value="Ig-like_dom_sf"/>
</dbReference>
<evidence type="ECO:0000256" key="3">
    <source>
        <dbReference type="ARBA" id="ARBA00022729"/>
    </source>
</evidence>
<dbReference type="FunFam" id="2.60.40.10:FF:000142">
    <property type="entry name" value="V-set domain-containing T-cell activation inhibitor 1"/>
    <property type="match status" value="1"/>
</dbReference>
<accession>A0AAQ4NMT7</accession>
<name>A0AAQ4NMT7_GASAC</name>
<dbReference type="GeneTree" id="ENSGT01050000244843"/>
<protein>
    <recommendedName>
        <fullName evidence="10">Ig-like domain-containing protein</fullName>
    </recommendedName>
</protein>
<evidence type="ECO:0000313" key="11">
    <source>
        <dbReference type="Ensembl" id="ENSGACP00000027870.1"/>
    </source>
</evidence>
<dbReference type="InterPro" id="IPR013783">
    <property type="entry name" value="Ig-like_fold"/>
</dbReference>
<dbReference type="GO" id="GO:0005102">
    <property type="term" value="F:signaling receptor binding"/>
    <property type="evidence" value="ECO:0007669"/>
    <property type="project" value="TreeGrafter"/>
</dbReference>
<dbReference type="FunFam" id="2.60.40.10:FF:000088">
    <property type="entry name" value="Butyrophilin subfamily 1 member A1"/>
    <property type="match status" value="1"/>
</dbReference>
<dbReference type="GO" id="GO:0001817">
    <property type="term" value="P:regulation of cytokine production"/>
    <property type="evidence" value="ECO:0007669"/>
    <property type="project" value="TreeGrafter"/>
</dbReference>
<evidence type="ECO:0000313" key="12">
    <source>
        <dbReference type="Proteomes" id="UP000007635"/>
    </source>
</evidence>
<keyword evidence="6" id="KW-1015">Disulfide bond</keyword>
<evidence type="ECO:0000256" key="6">
    <source>
        <dbReference type="ARBA" id="ARBA00023157"/>
    </source>
</evidence>
<dbReference type="InterPro" id="IPR003599">
    <property type="entry name" value="Ig_sub"/>
</dbReference>
<keyword evidence="5" id="KW-0472">Membrane</keyword>
<dbReference type="AlphaFoldDB" id="A0AAQ4NMT7"/>
<dbReference type="Pfam" id="PF07686">
    <property type="entry name" value="V-set"/>
    <property type="match status" value="1"/>
</dbReference>
<comment type="subcellular location">
    <subcellularLocation>
        <location evidence="1">Membrane</location>
    </subcellularLocation>
</comment>
<dbReference type="GO" id="GO:0009897">
    <property type="term" value="C:external side of plasma membrane"/>
    <property type="evidence" value="ECO:0007669"/>
    <property type="project" value="TreeGrafter"/>
</dbReference>
<evidence type="ECO:0000256" key="4">
    <source>
        <dbReference type="ARBA" id="ARBA00022989"/>
    </source>
</evidence>
<dbReference type="GO" id="GO:0050852">
    <property type="term" value="P:T cell receptor signaling pathway"/>
    <property type="evidence" value="ECO:0007669"/>
    <property type="project" value="TreeGrafter"/>
</dbReference>
<dbReference type="GO" id="GO:0042110">
    <property type="term" value="P:T cell activation"/>
    <property type="evidence" value="ECO:0007669"/>
    <property type="project" value="UniProtKB-ARBA"/>
</dbReference>
<dbReference type="PANTHER" id="PTHR24100">
    <property type="entry name" value="BUTYROPHILIN"/>
    <property type="match status" value="1"/>
</dbReference>
<dbReference type="InterPro" id="IPR050504">
    <property type="entry name" value="IgSF_BTN/MOG"/>
</dbReference>
<dbReference type="SMART" id="SM00409">
    <property type="entry name" value="IG"/>
    <property type="match status" value="2"/>
</dbReference>
<reference evidence="11" key="2">
    <citation type="submission" date="2025-08" db="UniProtKB">
        <authorList>
            <consortium name="Ensembl"/>
        </authorList>
    </citation>
    <scope>IDENTIFICATION</scope>
</reference>
<proteinExistence type="inferred from homology"/>
<keyword evidence="4" id="KW-1133">Transmembrane helix</keyword>
<reference evidence="11" key="3">
    <citation type="submission" date="2025-09" db="UniProtKB">
        <authorList>
            <consortium name="Ensembl"/>
        </authorList>
    </citation>
    <scope>IDENTIFICATION</scope>
</reference>
<comment type="similarity">
    <text evidence="9">Belongs to the SKINT family.</text>
</comment>
<keyword evidence="8" id="KW-0393">Immunoglobulin domain</keyword>